<dbReference type="EMBL" id="OB664402">
    <property type="protein sequence ID" value="CAD7232233.1"/>
    <property type="molecule type" value="Genomic_DNA"/>
</dbReference>
<dbReference type="InterPro" id="IPR002913">
    <property type="entry name" value="START_lipid-bd_dom"/>
</dbReference>
<reference evidence="1" key="1">
    <citation type="submission" date="2020-11" db="EMBL/GenBank/DDBJ databases">
        <authorList>
            <person name="Tran Van P."/>
        </authorList>
    </citation>
    <scope>NUCLEOTIDE SEQUENCE</scope>
</reference>
<protein>
    <submittedName>
        <fullName evidence="1">Uncharacterized protein</fullName>
    </submittedName>
</protein>
<proteinExistence type="predicted"/>
<dbReference type="InterPro" id="IPR023393">
    <property type="entry name" value="START-like_dom_sf"/>
</dbReference>
<dbReference type="PROSITE" id="PS50848">
    <property type="entry name" value="START"/>
    <property type="match status" value="1"/>
</dbReference>
<dbReference type="AlphaFoldDB" id="A0A7R8ZPG2"/>
<organism evidence="1">
    <name type="scientific">Cyprideis torosa</name>
    <dbReference type="NCBI Taxonomy" id="163714"/>
    <lineage>
        <taxon>Eukaryota</taxon>
        <taxon>Metazoa</taxon>
        <taxon>Ecdysozoa</taxon>
        <taxon>Arthropoda</taxon>
        <taxon>Crustacea</taxon>
        <taxon>Oligostraca</taxon>
        <taxon>Ostracoda</taxon>
        <taxon>Podocopa</taxon>
        <taxon>Podocopida</taxon>
        <taxon>Cytherocopina</taxon>
        <taxon>Cytheroidea</taxon>
        <taxon>Cytherideidae</taxon>
        <taxon>Cyprideis</taxon>
    </lineage>
</organism>
<dbReference type="GO" id="GO:0008289">
    <property type="term" value="F:lipid binding"/>
    <property type="evidence" value="ECO:0007669"/>
    <property type="project" value="InterPro"/>
</dbReference>
<accession>A0A7R8ZPG2</accession>
<dbReference type="Gene3D" id="3.30.530.20">
    <property type="match status" value="1"/>
</dbReference>
<sequence>MLSSVTLICGFVLFCQTTAREVPAPLRKPPNSKDLNAWKSHLSALGHYASNELFRMMENQKDQWERKDDVSNDEATAFELDYKDPHGKYTNFVHRVDVDLRHCHPAFTYIDFQRHLENIGTWAPTVAENDTKIIQKLGPFTRLIIQRVRVDTAGFSVDVPMQYFIPVEHTRIDKNQKSYYIGMIDSGFPAQVPSHWHQNSYLGHYGPSGLVIKPHPENSKWSRVSWVNNVKPTGVNIPDVLKRLFTRANMVQYMQAYKRHMEKLCKKISST</sequence>
<name>A0A7R8ZPG2_9CRUS</name>
<gene>
    <name evidence="1" type="ORF">CTOB1V02_LOCUS10071</name>
</gene>
<dbReference type="SUPFAM" id="SSF55961">
    <property type="entry name" value="Bet v1-like"/>
    <property type="match status" value="1"/>
</dbReference>
<evidence type="ECO:0000313" key="1">
    <source>
        <dbReference type="EMBL" id="CAD7232233.1"/>
    </source>
</evidence>